<dbReference type="Gene3D" id="1.10.10.60">
    <property type="entry name" value="Homeodomain-like"/>
    <property type="match status" value="1"/>
</dbReference>
<keyword evidence="5" id="KW-0010">Activator</keyword>
<evidence type="ECO:0000259" key="10">
    <source>
        <dbReference type="PROSITE" id="PS51294"/>
    </source>
</evidence>
<dbReference type="InterPro" id="IPR001789">
    <property type="entry name" value="Sig_transdc_resp-reg_receiver"/>
</dbReference>
<dbReference type="FunFam" id="1.10.10.60:FF:000007">
    <property type="entry name" value="Two-component response regulator"/>
    <property type="match status" value="1"/>
</dbReference>
<dbReference type="SUPFAM" id="SSF52172">
    <property type="entry name" value="CheY-like"/>
    <property type="match status" value="1"/>
</dbReference>
<evidence type="ECO:0000256" key="8">
    <source>
        <dbReference type="PROSITE-ProRule" id="PRU00169"/>
    </source>
</evidence>
<dbReference type="SUPFAM" id="SSF46689">
    <property type="entry name" value="Homeodomain-like"/>
    <property type="match status" value="1"/>
</dbReference>
<dbReference type="Proteomes" id="UP001152561">
    <property type="component" value="Unassembled WGS sequence"/>
</dbReference>
<keyword evidence="7" id="KW-0539">Nucleus</keyword>
<name>A0A9Q1RBX1_9SOLA</name>
<dbReference type="Pfam" id="PF00072">
    <property type="entry name" value="Response_reg"/>
    <property type="match status" value="1"/>
</dbReference>
<evidence type="ECO:0000313" key="11">
    <source>
        <dbReference type="EMBL" id="KAJ8552098.1"/>
    </source>
</evidence>
<dbReference type="InterPro" id="IPR009057">
    <property type="entry name" value="Homeodomain-like_sf"/>
</dbReference>
<keyword evidence="4" id="KW-0805">Transcription regulation</keyword>
<dbReference type="NCBIfam" id="TIGR01557">
    <property type="entry name" value="myb_SHAQKYF"/>
    <property type="match status" value="1"/>
</dbReference>
<evidence type="ECO:0000313" key="12">
    <source>
        <dbReference type="Proteomes" id="UP001152561"/>
    </source>
</evidence>
<comment type="subcellular location">
    <subcellularLocation>
        <location evidence="1">Nucleus</location>
    </subcellularLocation>
</comment>
<keyword evidence="3" id="KW-0902">Two-component regulatory system</keyword>
<evidence type="ECO:0000256" key="4">
    <source>
        <dbReference type="ARBA" id="ARBA00023015"/>
    </source>
</evidence>
<feature type="domain" description="Response regulatory" evidence="9">
    <location>
        <begin position="80"/>
        <end position="194"/>
    </location>
</feature>
<dbReference type="GO" id="GO:0003677">
    <property type="term" value="F:DNA binding"/>
    <property type="evidence" value="ECO:0007669"/>
    <property type="project" value="InterPro"/>
</dbReference>
<dbReference type="InterPro" id="IPR011006">
    <property type="entry name" value="CheY-like_superfamily"/>
</dbReference>
<protein>
    <submittedName>
        <fullName evidence="11">Uncharacterized protein</fullName>
    </submittedName>
</protein>
<evidence type="ECO:0000256" key="7">
    <source>
        <dbReference type="ARBA" id="ARBA00023242"/>
    </source>
</evidence>
<dbReference type="InterPro" id="IPR006447">
    <property type="entry name" value="Myb_dom_plants"/>
</dbReference>
<dbReference type="Gene3D" id="3.40.50.2300">
    <property type="match status" value="1"/>
</dbReference>
<dbReference type="PROSITE" id="PS50110">
    <property type="entry name" value="RESPONSE_REGULATORY"/>
    <property type="match status" value="1"/>
</dbReference>
<keyword evidence="6" id="KW-0804">Transcription</keyword>
<dbReference type="PANTHER" id="PTHR43874">
    <property type="entry name" value="TWO-COMPONENT RESPONSE REGULATOR"/>
    <property type="match status" value="1"/>
</dbReference>
<dbReference type="EMBL" id="JAJAGQ010000010">
    <property type="protein sequence ID" value="KAJ8552098.1"/>
    <property type="molecule type" value="Genomic_DNA"/>
</dbReference>
<evidence type="ECO:0000256" key="6">
    <source>
        <dbReference type="ARBA" id="ARBA00023163"/>
    </source>
</evidence>
<keyword evidence="12" id="KW-1185">Reference proteome</keyword>
<feature type="domain" description="HTH myb-type" evidence="10">
    <location>
        <begin position="266"/>
        <end position="324"/>
    </location>
</feature>
<dbReference type="GO" id="GO:0009736">
    <property type="term" value="P:cytokinin-activated signaling pathway"/>
    <property type="evidence" value="ECO:0007669"/>
    <property type="project" value="InterPro"/>
</dbReference>
<keyword evidence="2" id="KW-0597">Phosphoprotein</keyword>
<evidence type="ECO:0000256" key="1">
    <source>
        <dbReference type="ARBA" id="ARBA00004123"/>
    </source>
</evidence>
<dbReference type="AlphaFoldDB" id="A0A9Q1RBX1"/>
<organism evidence="11 12">
    <name type="scientific">Anisodus acutangulus</name>
    <dbReference type="NCBI Taxonomy" id="402998"/>
    <lineage>
        <taxon>Eukaryota</taxon>
        <taxon>Viridiplantae</taxon>
        <taxon>Streptophyta</taxon>
        <taxon>Embryophyta</taxon>
        <taxon>Tracheophyta</taxon>
        <taxon>Spermatophyta</taxon>
        <taxon>Magnoliopsida</taxon>
        <taxon>eudicotyledons</taxon>
        <taxon>Gunneridae</taxon>
        <taxon>Pentapetalae</taxon>
        <taxon>asterids</taxon>
        <taxon>lamiids</taxon>
        <taxon>Solanales</taxon>
        <taxon>Solanaceae</taxon>
        <taxon>Solanoideae</taxon>
        <taxon>Hyoscyameae</taxon>
        <taxon>Anisodus</taxon>
    </lineage>
</organism>
<dbReference type="PROSITE" id="PS51294">
    <property type="entry name" value="HTH_MYB"/>
    <property type="match status" value="1"/>
</dbReference>
<comment type="caution">
    <text evidence="11">The sequence shown here is derived from an EMBL/GenBank/DDBJ whole genome shotgun (WGS) entry which is preliminary data.</text>
</comment>
<proteinExistence type="predicted"/>
<sequence length="454" mass="51097">MNDLLDPLLSSYGLVSDVERINWCYYQRKFSADIRHTFDDDDDDLNQSYYYMFSLRGTGFFGAFGCGINFGHSKERKLQLRSLVCNVFCTYRSTGGAMQKDGIVVTVKYPMDALSTLRCKSNSFDLVITNVHVPGMNGLEFQQVITQEFQLPVMLMSAEDKDGTILKGLMDGAAVFIAKPISNDLRDLWQYAALQDKKGKRPVVEEIESFEKSSNCNKRRVHEVGESASYICENCHQHIKKGTSKRKSAIKQGNADIENSVNSVVPKKAKVKWTMALHNKFLVAITEIGFDRVAPLNILDHMKVPGLTRDNVASHLQRYRIFLRKVIDASCKTQAADKNLASKAVQENRRLEKQVLGNTSNPSSSIHTKAGYLTGNLQHLKNKGKEVDAVLDPVCNSSLFHNINATQETQRIGDLSTSFMNQGNVQPHQQNKEDEMNVNFDGGINQDMEEDYLQ</sequence>
<dbReference type="GO" id="GO:0005634">
    <property type="term" value="C:nucleus"/>
    <property type="evidence" value="ECO:0007669"/>
    <property type="project" value="UniProtKB-SubCell"/>
</dbReference>
<accession>A0A9Q1RBX1</accession>
<comment type="caution">
    <text evidence="8">Lacks conserved residue(s) required for the propagation of feature annotation.</text>
</comment>
<dbReference type="GO" id="GO:0000160">
    <property type="term" value="P:phosphorelay signal transduction system"/>
    <property type="evidence" value="ECO:0007669"/>
    <property type="project" value="UniProtKB-KW"/>
</dbReference>
<reference evidence="12" key="1">
    <citation type="journal article" date="2023" name="Proc. Natl. Acad. Sci. U.S.A.">
        <title>Genomic and structural basis for evolution of tropane alkaloid biosynthesis.</title>
        <authorList>
            <person name="Wanga Y.-J."/>
            <person name="Taina T."/>
            <person name="Yua J.-Y."/>
            <person name="Lia J."/>
            <person name="Xua B."/>
            <person name="Chenc J."/>
            <person name="D'Auriad J.C."/>
            <person name="Huanga J.-P."/>
            <person name="Huanga S.-X."/>
        </authorList>
    </citation>
    <scope>NUCLEOTIDE SEQUENCE [LARGE SCALE GENOMIC DNA]</scope>
    <source>
        <strain evidence="12">cv. KIB-2019</strain>
    </source>
</reference>
<evidence type="ECO:0000256" key="2">
    <source>
        <dbReference type="ARBA" id="ARBA00022553"/>
    </source>
</evidence>
<dbReference type="PANTHER" id="PTHR43874:SF19">
    <property type="entry name" value="RESPONSE REGULATOR 23-RELATED"/>
    <property type="match status" value="1"/>
</dbReference>
<evidence type="ECO:0000256" key="5">
    <source>
        <dbReference type="ARBA" id="ARBA00023159"/>
    </source>
</evidence>
<evidence type="ECO:0000259" key="9">
    <source>
        <dbReference type="PROSITE" id="PS50110"/>
    </source>
</evidence>
<evidence type="ECO:0000256" key="3">
    <source>
        <dbReference type="ARBA" id="ARBA00023012"/>
    </source>
</evidence>
<gene>
    <name evidence="11" type="ORF">K7X08_028541</name>
</gene>
<dbReference type="InterPro" id="IPR017930">
    <property type="entry name" value="Myb_dom"/>
</dbReference>
<dbReference type="OrthoDB" id="21225at2759"/>
<dbReference type="InterPro" id="IPR045279">
    <property type="entry name" value="ARR-like"/>
</dbReference>